<name>A0ABQ8FYE2_9PEZI</name>
<reference evidence="5 6" key="1">
    <citation type="journal article" date="2021" name="Nat. Commun.">
        <title>Genetic determinants of endophytism in the Arabidopsis root mycobiome.</title>
        <authorList>
            <person name="Mesny F."/>
            <person name="Miyauchi S."/>
            <person name="Thiergart T."/>
            <person name="Pickel B."/>
            <person name="Atanasova L."/>
            <person name="Karlsson M."/>
            <person name="Huettel B."/>
            <person name="Barry K.W."/>
            <person name="Haridas S."/>
            <person name="Chen C."/>
            <person name="Bauer D."/>
            <person name="Andreopoulos W."/>
            <person name="Pangilinan J."/>
            <person name="LaButti K."/>
            <person name="Riley R."/>
            <person name="Lipzen A."/>
            <person name="Clum A."/>
            <person name="Drula E."/>
            <person name="Henrissat B."/>
            <person name="Kohler A."/>
            <person name="Grigoriev I.V."/>
            <person name="Martin F.M."/>
            <person name="Hacquard S."/>
        </authorList>
    </citation>
    <scope>NUCLEOTIDE SEQUENCE [LARGE SCALE GENOMIC DNA]</scope>
    <source>
        <strain evidence="5 6">MPI-SDFR-AT-0080</strain>
    </source>
</reference>
<dbReference type="PROSITE" id="PS00455">
    <property type="entry name" value="AMP_BINDING"/>
    <property type="match status" value="1"/>
</dbReference>
<evidence type="ECO:0000259" key="4">
    <source>
        <dbReference type="Pfam" id="PF00501"/>
    </source>
</evidence>
<dbReference type="Gene3D" id="3.40.50.12780">
    <property type="entry name" value="N-terminal domain of ligase-like"/>
    <property type="match status" value="1"/>
</dbReference>
<dbReference type="InterPro" id="IPR010071">
    <property type="entry name" value="AA_adenyl_dom"/>
</dbReference>
<dbReference type="Proteomes" id="UP000774617">
    <property type="component" value="Unassembled WGS sequence"/>
</dbReference>
<keyword evidence="6" id="KW-1185">Reference proteome</keyword>
<keyword evidence="2" id="KW-0597">Phosphoprotein</keyword>
<organism evidence="5 6">
    <name type="scientific">Macrophomina phaseolina</name>
    <dbReference type="NCBI Taxonomy" id="35725"/>
    <lineage>
        <taxon>Eukaryota</taxon>
        <taxon>Fungi</taxon>
        <taxon>Dikarya</taxon>
        <taxon>Ascomycota</taxon>
        <taxon>Pezizomycotina</taxon>
        <taxon>Dothideomycetes</taxon>
        <taxon>Dothideomycetes incertae sedis</taxon>
        <taxon>Botryosphaeriales</taxon>
        <taxon>Botryosphaeriaceae</taxon>
        <taxon>Macrophomina</taxon>
    </lineage>
</organism>
<dbReference type="EMBL" id="JAGTJR010000036">
    <property type="protein sequence ID" value="KAH7036319.1"/>
    <property type="molecule type" value="Genomic_DNA"/>
</dbReference>
<evidence type="ECO:0000256" key="2">
    <source>
        <dbReference type="ARBA" id="ARBA00022553"/>
    </source>
</evidence>
<feature type="transmembrane region" description="Helical" evidence="3">
    <location>
        <begin position="756"/>
        <end position="775"/>
    </location>
</feature>
<dbReference type="InterPro" id="IPR052979">
    <property type="entry name" value="Adenylate-forming_domain"/>
</dbReference>
<evidence type="ECO:0000256" key="3">
    <source>
        <dbReference type="SAM" id="Phobius"/>
    </source>
</evidence>
<proteinExistence type="predicted"/>
<keyword evidence="1" id="KW-0596">Phosphopantetheine</keyword>
<feature type="transmembrane region" description="Helical" evidence="3">
    <location>
        <begin position="687"/>
        <end position="712"/>
    </location>
</feature>
<feature type="transmembrane region" description="Helical" evidence="3">
    <location>
        <begin position="718"/>
        <end position="744"/>
    </location>
</feature>
<dbReference type="InterPro" id="IPR020845">
    <property type="entry name" value="AMP-binding_CS"/>
</dbReference>
<sequence>MEPAFQNLESLPYNDRRLFIEYGRGRNKPRPFNLVHKAFEHIAEIQPELEAARHNGNTITYSELDRQANRLSNLLVQLGLQPRQRVCVVVQRSISMLVAILAVLKAGCQYVPIDGGVVTEEMLAHIFSDTQAPFILCLSKFEEKVGRNIRPNQQIQVIDAVVSEDSSDERPSVEVNENDGCYIIYTSGTTGMPKGVDVAHGNVTNTLCLSPADLDIIPGSKVSQVLNISFDMAAWEILGCLMNGGTLVLRTSDWAACLREVDTFIGTPSILSKYRKVDYPNLKTIAVGGERCPQSCVLINWASGDNRRELTLNRLADEWAVDTTFVNICGPTEITILNTAHIHRPGQELSIGKPIPNTTVYILNEDEKPVPVGEVGCMWVGGKGVTRGYLNLPDLTATRYKPDPFKNDGSLMFNTGDLVKWRKDGSLDILGRADDQVKIKGFRVELDGVASVIEKFEGVERACAILIDGALWAFYSTHFYVDGGVLTMHTEKSLPYYAVPTKWIPVDEMPLTSNGKVDKRSLKAIAAQGSPAQLPETPPETPPESLKLTNSNDLEKGVVVMSTSVASSSNNSLKEKELEQEFVLPDKNGFHGERWLRHRFFNLYKRFFSIVWIANIVPVIVLASGYWKTHTLRLEDMTTATAANLTVAVLMRQEYVINLLFDLATAVPTWAPLSIRRQCARVFHIGGLHSGCAIMATMWFTAFIVSATRYYAIGEPTVPISLAAIVVSYLVVLLLFGMIIMAYPSIRAKHHDSFELVHRFAGWAALALIWVQTVLTVDSLRGGVSLGRALAQSAGFWLIIVITISIALPWVRLRKVPVRSEKLSDHAIRLHFDYTDTVPGTAVRLSERPLVEWHAFATISEPGKKGFSLVVSNAGDWTKRQIERCPSQIYVRGIPACGVLRIAPLFKSVVLVATGSGIGPCLPVIMAKRVPCRIFWSTPHPEQTFGQKIVEAVYDTDPNAVVHNTRTMGKPDMVAISYRLYKELGAEAVCIISNRKLTEKVVYAMESRGIPAYGAIWDS</sequence>
<protein>
    <recommendedName>
        <fullName evidence="4">AMP-dependent synthetase/ligase domain-containing protein</fullName>
    </recommendedName>
</protein>
<dbReference type="InterPro" id="IPR000873">
    <property type="entry name" value="AMP-dep_synth/lig_dom"/>
</dbReference>
<feature type="transmembrane region" description="Helical" evidence="3">
    <location>
        <begin position="795"/>
        <end position="813"/>
    </location>
</feature>
<dbReference type="NCBIfam" id="TIGR01733">
    <property type="entry name" value="AA-adenyl-dom"/>
    <property type="match status" value="1"/>
</dbReference>
<accession>A0ABQ8FYE2</accession>
<dbReference type="Pfam" id="PF00501">
    <property type="entry name" value="AMP-binding"/>
    <property type="match status" value="1"/>
</dbReference>
<gene>
    <name evidence="5" type="ORF">B0J12DRAFT_703547</name>
</gene>
<keyword evidence="3" id="KW-0812">Transmembrane</keyword>
<dbReference type="Gene3D" id="3.30.300.30">
    <property type="match status" value="1"/>
</dbReference>
<dbReference type="InterPro" id="IPR039261">
    <property type="entry name" value="FNR_nucleotide-bd"/>
</dbReference>
<keyword evidence="3" id="KW-1133">Transmembrane helix</keyword>
<dbReference type="SUPFAM" id="SSF56801">
    <property type="entry name" value="Acetyl-CoA synthetase-like"/>
    <property type="match status" value="1"/>
</dbReference>
<dbReference type="SUPFAM" id="SSF52343">
    <property type="entry name" value="Ferredoxin reductase-like, C-terminal NADP-linked domain"/>
    <property type="match status" value="1"/>
</dbReference>
<evidence type="ECO:0000313" key="5">
    <source>
        <dbReference type="EMBL" id="KAH7036319.1"/>
    </source>
</evidence>
<keyword evidence="3" id="KW-0472">Membrane</keyword>
<evidence type="ECO:0000313" key="6">
    <source>
        <dbReference type="Proteomes" id="UP000774617"/>
    </source>
</evidence>
<dbReference type="PANTHER" id="PTHR33927">
    <property type="entry name" value="TRANSMEMBRANE PROTEIN"/>
    <property type="match status" value="1"/>
</dbReference>
<feature type="transmembrane region" description="Helical" evidence="3">
    <location>
        <begin position="607"/>
        <end position="627"/>
    </location>
</feature>
<dbReference type="InterPro" id="IPR045851">
    <property type="entry name" value="AMP-bd_C_sf"/>
</dbReference>
<comment type="caution">
    <text evidence="5">The sequence shown here is derived from an EMBL/GenBank/DDBJ whole genome shotgun (WGS) entry which is preliminary data.</text>
</comment>
<evidence type="ECO:0000256" key="1">
    <source>
        <dbReference type="ARBA" id="ARBA00022450"/>
    </source>
</evidence>
<dbReference type="PANTHER" id="PTHR33927:SF5">
    <property type="entry name" value="ENZYME, PUTATIVE (AFU_ORTHOLOGUE AFUA_8G01222)-RELATED"/>
    <property type="match status" value="1"/>
</dbReference>
<feature type="domain" description="AMP-dependent synthetase/ligase" evidence="4">
    <location>
        <begin position="39"/>
        <end position="390"/>
    </location>
</feature>
<dbReference type="InterPro" id="IPR042099">
    <property type="entry name" value="ANL_N_sf"/>
</dbReference>